<comment type="subcellular location">
    <subcellularLocation>
        <location evidence="1">Membrane</location>
        <topology evidence="1">Multi-pass membrane protein</topology>
    </subcellularLocation>
</comment>
<evidence type="ECO:0000256" key="4">
    <source>
        <dbReference type="ARBA" id="ARBA00022692"/>
    </source>
</evidence>
<keyword evidence="6 7" id="KW-0472">Membrane</keyword>
<dbReference type="AlphaFoldDB" id="A0A1I7RHQ6"/>
<dbReference type="Proteomes" id="UP000659654">
    <property type="component" value="Unassembled WGS sequence"/>
</dbReference>
<dbReference type="EMBL" id="CAJFCV020000004">
    <property type="protein sequence ID" value="CAG9115488.1"/>
    <property type="molecule type" value="Genomic_DNA"/>
</dbReference>
<dbReference type="Proteomes" id="UP000582659">
    <property type="component" value="Unassembled WGS sequence"/>
</dbReference>
<dbReference type="GO" id="GO:0000139">
    <property type="term" value="C:Golgi membrane"/>
    <property type="evidence" value="ECO:0007669"/>
    <property type="project" value="InterPro"/>
</dbReference>
<dbReference type="SUPFAM" id="SSF103481">
    <property type="entry name" value="Multidrug resistance efflux transporter EmrE"/>
    <property type="match status" value="1"/>
</dbReference>
<evidence type="ECO:0000256" key="2">
    <source>
        <dbReference type="ARBA" id="ARBA00009976"/>
    </source>
</evidence>
<feature type="transmembrane region" description="Helical" evidence="7">
    <location>
        <begin position="235"/>
        <end position="256"/>
    </location>
</feature>
<reference evidence="8" key="2">
    <citation type="submission" date="2020-09" db="EMBL/GenBank/DDBJ databases">
        <authorList>
            <person name="Kikuchi T."/>
        </authorList>
    </citation>
    <scope>NUCLEOTIDE SEQUENCE</scope>
    <source>
        <strain evidence="8">Ka4C1</strain>
    </source>
</reference>
<dbReference type="PIRSF" id="PIRSF005799">
    <property type="entry name" value="UDP-gal_transpt"/>
    <property type="match status" value="1"/>
</dbReference>
<dbReference type="eggNOG" id="KOG2234">
    <property type="taxonomic scope" value="Eukaryota"/>
</dbReference>
<dbReference type="WBParaSite" id="BXY_0023500.1">
    <property type="protein sequence ID" value="BXY_0023500.1"/>
    <property type="gene ID" value="BXY_0023500"/>
</dbReference>
<feature type="transmembrane region" description="Helical" evidence="7">
    <location>
        <begin position="141"/>
        <end position="163"/>
    </location>
</feature>
<evidence type="ECO:0000313" key="8">
    <source>
        <dbReference type="EMBL" id="CAD5226154.1"/>
    </source>
</evidence>
<feature type="transmembrane region" description="Helical" evidence="7">
    <location>
        <begin position="203"/>
        <end position="223"/>
    </location>
</feature>
<dbReference type="Pfam" id="PF04142">
    <property type="entry name" value="Nuc_sug_transp"/>
    <property type="match status" value="1"/>
</dbReference>
<dbReference type="GO" id="GO:0015165">
    <property type="term" value="F:pyrimidine nucleotide-sugar transmembrane transporter activity"/>
    <property type="evidence" value="ECO:0007669"/>
    <property type="project" value="InterPro"/>
</dbReference>
<keyword evidence="3" id="KW-0813">Transport</keyword>
<dbReference type="Proteomes" id="UP000095284">
    <property type="component" value="Unplaced"/>
</dbReference>
<evidence type="ECO:0000313" key="9">
    <source>
        <dbReference type="Proteomes" id="UP000095284"/>
    </source>
</evidence>
<feature type="transmembrane region" description="Helical" evidence="7">
    <location>
        <begin position="276"/>
        <end position="296"/>
    </location>
</feature>
<evidence type="ECO:0000256" key="7">
    <source>
        <dbReference type="SAM" id="Phobius"/>
    </source>
</evidence>
<reference evidence="11" key="1">
    <citation type="submission" date="2016-11" db="UniProtKB">
        <authorList>
            <consortium name="WormBaseParasite"/>
        </authorList>
    </citation>
    <scope>IDENTIFICATION</scope>
</reference>
<keyword evidence="4 7" id="KW-0812">Transmembrane</keyword>
<sequence>MKISDPLIADAGEQKKTTDLLPLHVEIRRERSESSSSIKIAVLIWLTLQNSVHTLLLRYSRARDVPEMYFSSVAVFFTEVIKVFVCLYMVFNESHGPFGGFRALKKQVFNQPWDTLKVCVPAILYTFQNNLFYCAASHLEAATFMIVSQSKIFTTAVFSIILMKRRLSGIQWFSLAVLTTGVCLVQMQTTASKRRPGDEQNPLIGFMAALTACTISGFAGVYFEKILKGASPVSIWMRNIQMSVFAIPASFVAIWLTDGSAVMEKGLLYGFDGVVWLTSFWYCVGGLSVAICIKYADNIAKNFATSVAIIIATVVSIYLFDFRPNLMFLLGGTLVISSIFLYSSKSFVSQPKKVDESRV</sequence>
<dbReference type="OrthoDB" id="408493at2759"/>
<comment type="similarity">
    <text evidence="2">Belongs to the nucleotide-sugar transporter family. SLC35A subfamily.</text>
</comment>
<name>A0A1I7RHQ6_BURXY</name>
<evidence type="ECO:0000256" key="3">
    <source>
        <dbReference type="ARBA" id="ARBA00022597"/>
    </source>
</evidence>
<evidence type="ECO:0000256" key="6">
    <source>
        <dbReference type="ARBA" id="ARBA00023136"/>
    </source>
</evidence>
<feature type="transmembrane region" description="Helical" evidence="7">
    <location>
        <begin position="69"/>
        <end position="91"/>
    </location>
</feature>
<evidence type="ECO:0000256" key="5">
    <source>
        <dbReference type="ARBA" id="ARBA00022989"/>
    </source>
</evidence>
<feature type="transmembrane region" description="Helical" evidence="7">
    <location>
        <begin position="326"/>
        <end position="343"/>
    </location>
</feature>
<keyword evidence="10" id="KW-1185">Reference proteome</keyword>
<dbReference type="EMBL" id="CAJFDI010000004">
    <property type="protein sequence ID" value="CAD5226154.1"/>
    <property type="molecule type" value="Genomic_DNA"/>
</dbReference>
<keyword evidence="5 7" id="KW-1133">Transmembrane helix</keyword>
<dbReference type="InterPro" id="IPR007271">
    <property type="entry name" value="Nuc_sug_transpt"/>
</dbReference>
<protein>
    <submittedName>
        <fullName evidence="8">(pine wood nematode) hypothetical protein</fullName>
    </submittedName>
</protein>
<feature type="transmembrane region" description="Helical" evidence="7">
    <location>
        <begin position="303"/>
        <end position="320"/>
    </location>
</feature>
<dbReference type="SMR" id="A0A1I7RHQ6"/>
<accession>A0A1I7RHQ6</accession>
<evidence type="ECO:0000313" key="10">
    <source>
        <dbReference type="Proteomes" id="UP000659654"/>
    </source>
</evidence>
<keyword evidence="3" id="KW-0762">Sugar transport</keyword>
<evidence type="ECO:0000256" key="1">
    <source>
        <dbReference type="ARBA" id="ARBA00004141"/>
    </source>
</evidence>
<dbReference type="NCBIfam" id="TIGR00803">
    <property type="entry name" value="nst"/>
    <property type="match status" value="1"/>
</dbReference>
<evidence type="ECO:0000313" key="11">
    <source>
        <dbReference type="WBParaSite" id="BXY_0023500.1"/>
    </source>
</evidence>
<gene>
    <name evidence="8" type="ORF">BXYJ_LOCUS8903</name>
</gene>
<dbReference type="PANTHER" id="PTHR10231">
    <property type="entry name" value="NUCLEOTIDE-SUGAR TRANSMEMBRANE TRANSPORTER"/>
    <property type="match status" value="1"/>
</dbReference>
<organism evidence="9 11">
    <name type="scientific">Bursaphelenchus xylophilus</name>
    <name type="common">Pinewood nematode worm</name>
    <name type="synonym">Aphelenchoides xylophilus</name>
    <dbReference type="NCBI Taxonomy" id="6326"/>
    <lineage>
        <taxon>Eukaryota</taxon>
        <taxon>Metazoa</taxon>
        <taxon>Ecdysozoa</taxon>
        <taxon>Nematoda</taxon>
        <taxon>Chromadorea</taxon>
        <taxon>Rhabditida</taxon>
        <taxon>Tylenchina</taxon>
        <taxon>Tylenchomorpha</taxon>
        <taxon>Aphelenchoidea</taxon>
        <taxon>Aphelenchoididae</taxon>
        <taxon>Bursaphelenchus</taxon>
    </lineage>
</organism>
<dbReference type="InterPro" id="IPR037185">
    <property type="entry name" value="EmrE-like"/>
</dbReference>
<feature type="transmembrane region" description="Helical" evidence="7">
    <location>
        <begin position="170"/>
        <end position="191"/>
    </location>
</feature>
<proteinExistence type="inferred from homology"/>